<dbReference type="STRING" id="81972.D7KK89"/>
<dbReference type="GO" id="GO:0005886">
    <property type="term" value="C:plasma membrane"/>
    <property type="evidence" value="ECO:0007669"/>
    <property type="project" value="TreeGrafter"/>
</dbReference>
<dbReference type="AlphaFoldDB" id="D7KK89"/>
<dbReference type="PANTHER" id="PTHR11040:SF48">
    <property type="entry name" value="ZINC TRANSPORTER 10-RELATED"/>
    <property type="match status" value="1"/>
</dbReference>
<evidence type="ECO:0000313" key="7">
    <source>
        <dbReference type="EMBL" id="EFH67377.1"/>
    </source>
</evidence>
<feature type="transmembrane region" description="Helical" evidence="5">
    <location>
        <begin position="69"/>
        <end position="85"/>
    </location>
</feature>
<organism evidence="8">
    <name type="scientific">Arabidopsis lyrata subsp. lyrata</name>
    <name type="common">Lyre-leaved rock-cress</name>
    <dbReference type="NCBI Taxonomy" id="81972"/>
    <lineage>
        <taxon>Eukaryota</taxon>
        <taxon>Viridiplantae</taxon>
        <taxon>Streptophyta</taxon>
        <taxon>Embryophyta</taxon>
        <taxon>Tracheophyta</taxon>
        <taxon>Spermatophyta</taxon>
        <taxon>Magnoliopsida</taxon>
        <taxon>eudicotyledons</taxon>
        <taxon>Gunneridae</taxon>
        <taxon>Pentapetalae</taxon>
        <taxon>rosids</taxon>
        <taxon>malvids</taxon>
        <taxon>Brassicales</taxon>
        <taxon>Brassicaceae</taxon>
        <taxon>Camelineae</taxon>
        <taxon>Arabidopsis</taxon>
    </lineage>
</organism>
<evidence type="ECO:0000256" key="5">
    <source>
        <dbReference type="SAM" id="Phobius"/>
    </source>
</evidence>
<sequence>MTKSPVSFSAAIAVFLLSISYFPGALSEFDEEAFDLKLIAIFSILTTSLIGVCLPFFARSVSAFQPEKSLFFIVKSFASGFIHVLPDSFEMLSSHCLNDDPWHKFPFTGFVAMMSAVVTLMVHSITTSVFSRSSRNEPCADVASADTLDQEMGRLQAHAHHGHGLNLSDDKELGSSLQFL</sequence>
<evidence type="ECO:0000256" key="2">
    <source>
        <dbReference type="ARBA" id="ARBA00022692"/>
    </source>
</evidence>
<gene>
    <name evidence="7" type="ORF">ARALYDRAFT_336527</name>
</gene>
<keyword evidence="2 5" id="KW-0812">Transmembrane</keyword>
<protein>
    <submittedName>
        <fullName evidence="7">Uncharacterized protein</fullName>
    </submittedName>
</protein>
<dbReference type="PANTHER" id="PTHR11040">
    <property type="entry name" value="ZINC/IRON TRANSPORTER"/>
    <property type="match status" value="1"/>
</dbReference>
<dbReference type="HOGENOM" id="CLU_027089_3_1_1"/>
<feature type="signal peptide" evidence="6">
    <location>
        <begin position="1"/>
        <end position="27"/>
    </location>
</feature>
<keyword evidence="6" id="KW-0732">Signal</keyword>
<keyword evidence="8" id="KW-1185">Reference proteome</keyword>
<dbReference type="Proteomes" id="UP000008694">
    <property type="component" value="Unassembled WGS sequence"/>
</dbReference>
<dbReference type="eggNOG" id="KOG1558">
    <property type="taxonomic scope" value="Eukaryota"/>
</dbReference>
<feature type="chain" id="PRO_5003101137" evidence="6">
    <location>
        <begin position="28"/>
        <end position="180"/>
    </location>
</feature>
<evidence type="ECO:0000256" key="4">
    <source>
        <dbReference type="ARBA" id="ARBA00023136"/>
    </source>
</evidence>
<keyword evidence="3 5" id="KW-1133">Transmembrane helix</keyword>
<evidence type="ECO:0000256" key="6">
    <source>
        <dbReference type="SAM" id="SignalP"/>
    </source>
</evidence>
<reference evidence="8" key="1">
    <citation type="journal article" date="2011" name="Nat. Genet.">
        <title>The Arabidopsis lyrata genome sequence and the basis of rapid genome size change.</title>
        <authorList>
            <person name="Hu T.T."/>
            <person name="Pattyn P."/>
            <person name="Bakker E.G."/>
            <person name="Cao J."/>
            <person name="Cheng J.-F."/>
            <person name="Clark R.M."/>
            <person name="Fahlgren N."/>
            <person name="Fawcett J.A."/>
            <person name="Grimwood J."/>
            <person name="Gundlach H."/>
            <person name="Haberer G."/>
            <person name="Hollister J.D."/>
            <person name="Ossowski S."/>
            <person name="Ottilar R.P."/>
            <person name="Salamov A.A."/>
            <person name="Schneeberger K."/>
            <person name="Spannagl M."/>
            <person name="Wang X."/>
            <person name="Yang L."/>
            <person name="Nasrallah M.E."/>
            <person name="Bergelson J."/>
            <person name="Carrington J.C."/>
            <person name="Gaut B.S."/>
            <person name="Schmutz J."/>
            <person name="Mayer K.F.X."/>
            <person name="Van de Peer Y."/>
            <person name="Grigoriev I.V."/>
            <person name="Nordborg M."/>
            <person name="Weigel D."/>
            <person name="Guo Y.-L."/>
        </authorList>
    </citation>
    <scope>NUCLEOTIDE SEQUENCE [LARGE SCALE GENOMIC DNA]</scope>
    <source>
        <strain evidence="8">cv. MN47</strain>
    </source>
</reference>
<dbReference type="EMBL" id="GL348713">
    <property type="protein sequence ID" value="EFH67377.1"/>
    <property type="molecule type" value="Genomic_DNA"/>
</dbReference>
<evidence type="ECO:0000256" key="3">
    <source>
        <dbReference type="ARBA" id="ARBA00022989"/>
    </source>
</evidence>
<evidence type="ECO:0000256" key="1">
    <source>
        <dbReference type="ARBA" id="ARBA00004141"/>
    </source>
</evidence>
<dbReference type="GO" id="GO:0005385">
    <property type="term" value="F:zinc ion transmembrane transporter activity"/>
    <property type="evidence" value="ECO:0007669"/>
    <property type="project" value="TreeGrafter"/>
</dbReference>
<name>D7KK89_ARALL</name>
<proteinExistence type="predicted"/>
<dbReference type="Pfam" id="PF02535">
    <property type="entry name" value="Zip"/>
    <property type="match status" value="1"/>
</dbReference>
<keyword evidence="4 5" id="KW-0472">Membrane</keyword>
<feature type="transmembrane region" description="Helical" evidence="5">
    <location>
        <begin position="37"/>
        <end position="57"/>
    </location>
</feature>
<comment type="subcellular location">
    <subcellularLocation>
        <location evidence="1">Membrane</location>
        <topology evidence="1">Multi-pass membrane protein</topology>
    </subcellularLocation>
</comment>
<feature type="transmembrane region" description="Helical" evidence="5">
    <location>
        <begin position="105"/>
        <end position="125"/>
    </location>
</feature>
<evidence type="ECO:0000313" key="8">
    <source>
        <dbReference type="Proteomes" id="UP000008694"/>
    </source>
</evidence>
<dbReference type="Gramene" id="fgenesh1_pg.C_scaffold_1003092">
    <property type="protein sequence ID" value="fgenesh1_pg.C_scaffold_1003092"/>
    <property type="gene ID" value="fgenesh1_pg.C_scaffold_1003092"/>
</dbReference>
<accession>D7KK89</accession>
<dbReference type="InterPro" id="IPR003689">
    <property type="entry name" value="ZIP"/>
</dbReference>